<dbReference type="InterPro" id="IPR009003">
    <property type="entry name" value="Peptidase_S1_PA"/>
</dbReference>
<accession>A0A3G2SZJ2</accession>
<gene>
    <name evidence="1" type="ORF">CDG68_05215</name>
</gene>
<reference evidence="1 2" key="1">
    <citation type="submission" date="2018-10" db="EMBL/GenBank/DDBJ databases">
        <title>The complete genome of Acinetobacter wuhouensis strain WCHAW010062.</title>
        <authorList>
            <person name="Hu Y."/>
            <person name="Long H."/>
            <person name="Feng Y."/>
            <person name="Zong Z."/>
        </authorList>
    </citation>
    <scope>NUCLEOTIDE SEQUENCE [LARGE SCALE GENOMIC DNA]</scope>
    <source>
        <strain evidence="1 2">WCHAW010062</strain>
    </source>
</reference>
<dbReference type="AlphaFoldDB" id="A0A3G2SZJ2"/>
<name>A0A3G2SZJ2_9GAMM</name>
<evidence type="ECO:0000313" key="2">
    <source>
        <dbReference type="Proteomes" id="UP000279962"/>
    </source>
</evidence>
<dbReference type="RefSeq" id="WP_087552194.1">
    <property type="nucleotide sequence ID" value="NZ_CP033133.1"/>
</dbReference>
<protein>
    <recommendedName>
        <fullName evidence="3">Serine protease</fullName>
    </recommendedName>
</protein>
<organism evidence="1 2">
    <name type="scientific">Acinetobacter wuhouensis</name>
    <dbReference type="NCBI Taxonomy" id="1879050"/>
    <lineage>
        <taxon>Bacteria</taxon>
        <taxon>Pseudomonadati</taxon>
        <taxon>Pseudomonadota</taxon>
        <taxon>Gammaproteobacteria</taxon>
        <taxon>Moraxellales</taxon>
        <taxon>Moraxellaceae</taxon>
        <taxon>Acinetobacter</taxon>
    </lineage>
</organism>
<dbReference type="EMBL" id="CP033133">
    <property type="protein sequence ID" value="AYO53102.1"/>
    <property type="molecule type" value="Genomic_DNA"/>
</dbReference>
<proteinExistence type="predicted"/>
<evidence type="ECO:0000313" key="1">
    <source>
        <dbReference type="EMBL" id="AYO53102.1"/>
    </source>
</evidence>
<sequence length="405" mass="46883">MVIKYLVMPRKRKFKNLKVSPLLKVFENANFQVSCIKPVILNFEELAKSTRRIFHIFSDTSVDEATSFKDIYFTNWGTGILIKDDLKYFLLTARHVMEDYFKHSSGTNTSPFRVTDRSTRSFSKVDDFLYPKYFWAIGDIIEEHEYYDFKDAILVELFHPVPGQVVDHFIDINTVKPLEIDEFKDGMVAVDFGYSIQSNPYFYDSDNNIAPFNNEIHSCSTTINMDIINGYLRKDKFTFVFEKYNNLDLDTNGMSGGLIIGVVDGIARPLGMHFRGSSTSNKINFLPIAELFSAIKCRDQLEKIIIDYCAHDRLTQNKDLVSIGEMFFDWASKQPPESLRSIEDNPMALADDMADFIIRNKDMLLAAEAERKELGFLNDEDKEFGMKWFIEMTEAYKNNSDKKIE</sequence>
<dbReference type="Proteomes" id="UP000279962">
    <property type="component" value="Chromosome"/>
</dbReference>
<dbReference type="SUPFAM" id="SSF50494">
    <property type="entry name" value="Trypsin-like serine proteases"/>
    <property type="match status" value="1"/>
</dbReference>
<evidence type="ECO:0008006" key="3">
    <source>
        <dbReference type="Google" id="ProtNLM"/>
    </source>
</evidence>